<protein>
    <recommendedName>
        <fullName evidence="9">FGFR1 oncogene partner (FOP) N-terminal dimerisation domain-containing protein</fullName>
    </recommendedName>
</protein>
<organism evidence="10 11">
    <name type="scientific">Prymnesium parvum</name>
    <name type="common">Toxic golden alga</name>
    <dbReference type="NCBI Taxonomy" id="97485"/>
    <lineage>
        <taxon>Eukaryota</taxon>
        <taxon>Haptista</taxon>
        <taxon>Haptophyta</taxon>
        <taxon>Prymnesiophyceae</taxon>
        <taxon>Prymnesiales</taxon>
        <taxon>Prymnesiaceae</taxon>
        <taxon>Prymnesium</taxon>
    </lineage>
</organism>
<feature type="region of interest" description="Disordered" evidence="8">
    <location>
        <begin position="190"/>
        <end position="217"/>
    </location>
</feature>
<dbReference type="GO" id="GO:0060271">
    <property type="term" value="P:cilium assembly"/>
    <property type="evidence" value="ECO:0007669"/>
    <property type="project" value="TreeGrafter"/>
</dbReference>
<keyword evidence="11" id="KW-1185">Reference proteome</keyword>
<feature type="region of interest" description="Disordered" evidence="8">
    <location>
        <begin position="233"/>
        <end position="314"/>
    </location>
</feature>
<name>A0AB34JZ09_PRYPA</name>
<keyword evidence="4" id="KW-0963">Cytoplasm</keyword>
<comment type="similarity">
    <text evidence="3">Belongs to the CEP43 family.</text>
</comment>
<keyword evidence="7" id="KW-0966">Cell projection</keyword>
<evidence type="ECO:0000313" key="10">
    <source>
        <dbReference type="EMBL" id="KAL1525946.1"/>
    </source>
</evidence>
<evidence type="ECO:0000256" key="3">
    <source>
        <dbReference type="ARBA" id="ARBA00005385"/>
    </source>
</evidence>
<keyword evidence="6" id="KW-0206">Cytoskeleton</keyword>
<dbReference type="InterPro" id="IPR018993">
    <property type="entry name" value="FOP_dimerisation-dom_N"/>
</dbReference>
<dbReference type="GO" id="GO:0036064">
    <property type="term" value="C:ciliary basal body"/>
    <property type="evidence" value="ECO:0007669"/>
    <property type="project" value="TreeGrafter"/>
</dbReference>
<proteinExistence type="inferred from homology"/>
<dbReference type="AlphaFoldDB" id="A0AB34JZ09"/>
<dbReference type="Proteomes" id="UP001515480">
    <property type="component" value="Unassembled WGS sequence"/>
</dbReference>
<dbReference type="GO" id="GO:0034453">
    <property type="term" value="P:microtubule anchoring"/>
    <property type="evidence" value="ECO:0007669"/>
    <property type="project" value="InterPro"/>
</dbReference>
<evidence type="ECO:0000256" key="4">
    <source>
        <dbReference type="ARBA" id="ARBA00022490"/>
    </source>
</evidence>
<dbReference type="PANTHER" id="PTHR15431">
    <property type="entry name" value="FGFR1 ONCOGENE PARTNER/LISH DOMAIN-CONTAINING PROTEIN"/>
    <property type="match status" value="1"/>
</dbReference>
<evidence type="ECO:0000256" key="5">
    <source>
        <dbReference type="ARBA" id="ARBA00022794"/>
    </source>
</evidence>
<accession>A0AB34JZ09</accession>
<evidence type="ECO:0000256" key="2">
    <source>
        <dbReference type="ARBA" id="ARBA00004300"/>
    </source>
</evidence>
<gene>
    <name evidence="10" type="ORF">AB1Y20_020772</name>
</gene>
<reference evidence="10 11" key="1">
    <citation type="journal article" date="2024" name="Science">
        <title>Giant polyketide synthase enzymes in the biosynthesis of giant marine polyether toxins.</title>
        <authorList>
            <person name="Fallon T.R."/>
            <person name="Shende V.V."/>
            <person name="Wierzbicki I.H."/>
            <person name="Pendleton A.L."/>
            <person name="Watervoot N.F."/>
            <person name="Auber R.P."/>
            <person name="Gonzalez D.J."/>
            <person name="Wisecaver J.H."/>
            <person name="Moore B.S."/>
        </authorList>
    </citation>
    <scope>NUCLEOTIDE SEQUENCE [LARGE SCALE GENOMIC DNA]</scope>
    <source>
        <strain evidence="10 11">12B1</strain>
    </source>
</reference>
<evidence type="ECO:0000256" key="7">
    <source>
        <dbReference type="ARBA" id="ARBA00023273"/>
    </source>
</evidence>
<dbReference type="Gene3D" id="1.20.960.40">
    <property type="match status" value="1"/>
</dbReference>
<dbReference type="InterPro" id="IPR006594">
    <property type="entry name" value="LisH"/>
</dbReference>
<sequence>MYSRVAGWPLNPLCYNIFRISRGFIGPVSCRWRTYARVRWREVAAARCTGHPHALSTATCTHADRARSHTALIALRDALERRGVLDQLKARVRAEVFDSLDDPDDVKPRLSHENLLVNELIREYLEYNNYRHTLQVFLPETGQPSAKIDRRILAEKTVIQQELVSSGEAGPPGQPIPLLYGLLSSSKPASEATFDRGYHSSERGYHSSERGYHSSERGYHSSELEYHSSELMHHSSERGHHVSSLPPPSHREEAYTHDAVSAGSAPAPSIARPHEMERSLRSTAVQHAPEAEASPSQEVNAPAGAPAPTQVRGWELAPVVFTAGPST</sequence>
<feature type="domain" description="FGFR1 oncogene partner (FOP) N-terminal dimerisation" evidence="9">
    <location>
        <begin position="113"/>
        <end position="163"/>
    </location>
</feature>
<dbReference type="Pfam" id="PF09398">
    <property type="entry name" value="FOP_dimer"/>
    <property type="match status" value="1"/>
</dbReference>
<dbReference type="GO" id="GO:0005813">
    <property type="term" value="C:centrosome"/>
    <property type="evidence" value="ECO:0007669"/>
    <property type="project" value="UniProtKB-SubCell"/>
</dbReference>
<comment type="caution">
    <text evidence="10">The sequence shown here is derived from an EMBL/GenBank/DDBJ whole genome shotgun (WGS) entry which is preliminary data.</text>
</comment>
<dbReference type="EMBL" id="JBGBPQ010000004">
    <property type="protein sequence ID" value="KAL1525946.1"/>
    <property type="molecule type" value="Genomic_DNA"/>
</dbReference>
<dbReference type="GO" id="GO:0031514">
    <property type="term" value="C:motile cilium"/>
    <property type="evidence" value="ECO:0007669"/>
    <property type="project" value="TreeGrafter"/>
</dbReference>
<evidence type="ECO:0000259" key="9">
    <source>
        <dbReference type="Pfam" id="PF09398"/>
    </source>
</evidence>
<evidence type="ECO:0000313" key="11">
    <source>
        <dbReference type="Proteomes" id="UP001515480"/>
    </source>
</evidence>
<comment type="subcellular location">
    <subcellularLocation>
        <location evidence="1">Cytoplasm</location>
        <location evidence="1">Cytoskeleton</location>
        <location evidence="1">Cilium basal body</location>
    </subcellularLocation>
    <subcellularLocation>
        <location evidence="2">Cytoplasm</location>
        <location evidence="2">Cytoskeleton</location>
        <location evidence="2">Microtubule organizing center</location>
        <location evidence="2">Centrosome</location>
    </subcellularLocation>
</comment>
<dbReference type="PANTHER" id="PTHR15431:SF19">
    <property type="entry name" value="CENTROSOMAL PROTEIN 20-RELATED"/>
    <property type="match status" value="1"/>
</dbReference>
<dbReference type="PROSITE" id="PS50896">
    <property type="entry name" value="LISH"/>
    <property type="match status" value="1"/>
</dbReference>
<evidence type="ECO:0000256" key="8">
    <source>
        <dbReference type="SAM" id="MobiDB-lite"/>
    </source>
</evidence>
<evidence type="ECO:0000256" key="1">
    <source>
        <dbReference type="ARBA" id="ARBA00004120"/>
    </source>
</evidence>
<evidence type="ECO:0000256" key="6">
    <source>
        <dbReference type="ARBA" id="ARBA00023212"/>
    </source>
</evidence>
<dbReference type="SMART" id="SM00667">
    <property type="entry name" value="LisH"/>
    <property type="match status" value="1"/>
</dbReference>
<keyword evidence="5" id="KW-0970">Cilium biogenesis/degradation</keyword>
<feature type="compositionally biased region" description="Basic and acidic residues" evidence="8">
    <location>
        <begin position="193"/>
        <end position="217"/>
    </location>
</feature>